<evidence type="ECO:0000313" key="11">
    <source>
        <dbReference type="Proteomes" id="UP000759131"/>
    </source>
</evidence>
<protein>
    <recommendedName>
        <fullName evidence="8">NADPH--hemoprotein reductase</fullName>
        <ecNumber evidence="8">1.6.2.4</ecNumber>
    </recommendedName>
</protein>
<evidence type="ECO:0000256" key="7">
    <source>
        <dbReference type="ARBA" id="ARBA00023002"/>
    </source>
</evidence>
<evidence type="ECO:0000256" key="4">
    <source>
        <dbReference type="ARBA" id="ARBA00022643"/>
    </source>
</evidence>
<evidence type="ECO:0000259" key="9">
    <source>
        <dbReference type="Pfam" id="PF00175"/>
    </source>
</evidence>
<dbReference type="SUPFAM" id="SSF52343">
    <property type="entry name" value="Ferredoxin reductase-like, C-terminal NADP-linked domain"/>
    <property type="match status" value="1"/>
</dbReference>
<evidence type="ECO:0000256" key="6">
    <source>
        <dbReference type="ARBA" id="ARBA00022857"/>
    </source>
</evidence>
<keyword evidence="6" id="KW-0521">NADP</keyword>
<evidence type="ECO:0000256" key="8">
    <source>
        <dbReference type="ARBA" id="ARBA00023797"/>
    </source>
</evidence>
<accession>A0A7R9QLI0</accession>
<evidence type="ECO:0000256" key="5">
    <source>
        <dbReference type="ARBA" id="ARBA00022827"/>
    </source>
</evidence>
<dbReference type="GO" id="GO:0003958">
    <property type="term" value="F:NADPH-hemoprotein reductase activity"/>
    <property type="evidence" value="ECO:0007669"/>
    <property type="project" value="UniProtKB-EC"/>
</dbReference>
<dbReference type="Pfam" id="PF00175">
    <property type="entry name" value="NAD_binding_1"/>
    <property type="match status" value="1"/>
</dbReference>
<evidence type="ECO:0000256" key="1">
    <source>
        <dbReference type="ARBA" id="ARBA00001917"/>
    </source>
</evidence>
<dbReference type="OrthoDB" id="1856718at2759"/>
<dbReference type="GO" id="GO:0005829">
    <property type="term" value="C:cytosol"/>
    <property type="evidence" value="ECO:0007669"/>
    <property type="project" value="TreeGrafter"/>
</dbReference>
<gene>
    <name evidence="10" type="ORF">OSB1V03_LOCUS22889</name>
</gene>
<dbReference type="EMBL" id="CAJPIZ010052254">
    <property type="protein sequence ID" value="CAG2122944.1"/>
    <property type="molecule type" value="Genomic_DNA"/>
</dbReference>
<dbReference type="Gene3D" id="3.40.50.80">
    <property type="entry name" value="Nucleotide-binding domain of ferredoxin-NADP reductase (FNR) module"/>
    <property type="match status" value="1"/>
</dbReference>
<sequence>MIGPGTGLAPFRGFIQERWHLKQNDKPVGDTILYFGCRKKSEDYLYEEELTQYVSNGTLTKLYTAFSRDQEHKIYVTHLLKQNMKEIWNIIGEKDGHIYVCGDARNMAREVKEIIIETIMTEGGKSRADAEAYLKRMESQRRYSADVWS</sequence>
<dbReference type="EMBL" id="OC906829">
    <property type="protein sequence ID" value="CAD7650503.1"/>
    <property type="molecule type" value="Genomic_DNA"/>
</dbReference>
<dbReference type="PANTHER" id="PTHR19384">
    <property type="entry name" value="NITRIC OXIDE SYNTHASE-RELATED"/>
    <property type="match status" value="1"/>
</dbReference>
<proteinExistence type="predicted"/>
<keyword evidence="3" id="KW-0285">Flavoprotein</keyword>
<keyword evidence="5" id="KW-0274">FAD</keyword>
<dbReference type="GO" id="GO:0010181">
    <property type="term" value="F:FMN binding"/>
    <property type="evidence" value="ECO:0007669"/>
    <property type="project" value="TreeGrafter"/>
</dbReference>
<dbReference type="Proteomes" id="UP000759131">
    <property type="component" value="Unassembled WGS sequence"/>
</dbReference>
<dbReference type="GO" id="GO:0009725">
    <property type="term" value="P:response to hormone"/>
    <property type="evidence" value="ECO:0007669"/>
    <property type="project" value="TreeGrafter"/>
</dbReference>
<dbReference type="EC" id="1.6.2.4" evidence="8"/>
<keyword evidence="4" id="KW-0288">FMN</keyword>
<keyword evidence="7" id="KW-0560">Oxidoreductase</keyword>
<comment type="cofactor">
    <cofactor evidence="1">
        <name>FMN</name>
        <dbReference type="ChEBI" id="CHEBI:58210"/>
    </cofactor>
</comment>
<keyword evidence="11" id="KW-1185">Reference proteome</keyword>
<dbReference type="AlphaFoldDB" id="A0A7R9QLI0"/>
<dbReference type="InterPro" id="IPR039261">
    <property type="entry name" value="FNR_nucleotide-bd"/>
</dbReference>
<dbReference type="FunFam" id="3.40.50.80:FF:000001">
    <property type="entry name" value="NADPH--cytochrome P450 reductase 1"/>
    <property type="match status" value="1"/>
</dbReference>
<evidence type="ECO:0000256" key="2">
    <source>
        <dbReference type="ARBA" id="ARBA00001974"/>
    </source>
</evidence>
<dbReference type="PANTHER" id="PTHR19384:SF17">
    <property type="entry name" value="NADPH--CYTOCHROME P450 REDUCTASE"/>
    <property type="match status" value="1"/>
</dbReference>
<dbReference type="InterPro" id="IPR001433">
    <property type="entry name" value="OxRdtase_FAD/NAD-bd"/>
</dbReference>
<reference evidence="10" key="1">
    <citation type="submission" date="2020-11" db="EMBL/GenBank/DDBJ databases">
        <authorList>
            <person name="Tran Van P."/>
        </authorList>
    </citation>
    <scope>NUCLEOTIDE SEQUENCE</scope>
</reference>
<dbReference type="GO" id="GO:0050660">
    <property type="term" value="F:flavin adenine dinucleotide binding"/>
    <property type="evidence" value="ECO:0007669"/>
    <property type="project" value="TreeGrafter"/>
</dbReference>
<name>A0A7R9QLI0_9ACAR</name>
<feature type="domain" description="Oxidoreductase FAD/NAD(P)-binding" evidence="9">
    <location>
        <begin position="1"/>
        <end position="112"/>
    </location>
</feature>
<comment type="cofactor">
    <cofactor evidence="2">
        <name>FAD</name>
        <dbReference type="ChEBI" id="CHEBI:57692"/>
    </cofactor>
</comment>
<evidence type="ECO:0000256" key="3">
    <source>
        <dbReference type="ARBA" id="ARBA00022630"/>
    </source>
</evidence>
<evidence type="ECO:0000313" key="10">
    <source>
        <dbReference type="EMBL" id="CAD7650503.1"/>
    </source>
</evidence>
<dbReference type="PRINTS" id="PR00371">
    <property type="entry name" value="FPNCR"/>
</dbReference>
<dbReference type="InterPro" id="IPR001709">
    <property type="entry name" value="Flavoprot_Pyr_Nucl_cyt_Rdtase"/>
</dbReference>
<organism evidence="10">
    <name type="scientific">Medioppia subpectinata</name>
    <dbReference type="NCBI Taxonomy" id="1979941"/>
    <lineage>
        <taxon>Eukaryota</taxon>
        <taxon>Metazoa</taxon>
        <taxon>Ecdysozoa</taxon>
        <taxon>Arthropoda</taxon>
        <taxon>Chelicerata</taxon>
        <taxon>Arachnida</taxon>
        <taxon>Acari</taxon>
        <taxon>Acariformes</taxon>
        <taxon>Sarcoptiformes</taxon>
        <taxon>Oribatida</taxon>
        <taxon>Brachypylina</taxon>
        <taxon>Oppioidea</taxon>
        <taxon>Oppiidae</taxon>
        <taxon>Medioppia</taxon>
    </lineage>
</organism>